<evidence type="ECO:0000256" key="9">
    <source>
        <dbReference type="SAM" id="MobiDB-lite"/>
    </source>
</evidence>
<evidence type="ECO:0000256" key="3">
    <source>
        <dbReference type="ARBA" id="ARBA00022771"/>
    </source>
</evidence>
<feature type="region of interest" description="Disordered" evidence="9">
    <location>
        <begin position="77"/>
        <end position="107"/>
    </location>
</feature>
<feature type="compositionally biased region" description="Pro residues" evidence="9">
    <location>
        <begin position="338"/>
        <end position="347"/>
    </location>
</feature>
<keyword evidence="6" id="KW-0804">Transcription</keyword>
<feature type="region of interest" description="Disordered" evidence="9">
    <location>
        <begin position="301"/>
        <end position="348"/>
    </location>
</feature>
<feature type="region of interest" description="Disordered" evidence="9">
    <location>
        <begin position="364"/>
        <end position="416"/>
    </location>
</feature>
<evidence type="ECO:0000256" key="6">
    <source>
        <dbReference type="ARBA" id="ARBA00023163"/>
    </source>
</evidence>
<protein>
    <recommendedName>
        <fullName evidence="10">GATA-type domain-containing protein</fullName>
    </recommendedName>
</protein>
<dbReference type="EMBL" id="JADGJD010000152">
    <property type="protein sequence ID" value="KAJ3054207.1"/>
    <property type="molecule type" value="Genomic_DNA"/>
</dbReference>
<accession>A0AAD5SMW8</accession>
<keyword evidence="7" id="KW-0539">Nucleus</keyword>
<dbReference type="Gene3D" id="3.30.50.10">
    <property type="entry name" value="Erythroid Transcription Factor GATA-1, subunit A"/>
    <property type="match status" value="2"/>
</dbReference>
<evidence type="ECO:0000313" key="12">
    <source>
        <dbReference type="Proteomes" id="UP001212841"/>
    </source>
</evidence>
<dbReference type="GO" id="GO:0045944">
    <property type="term" value="P:positive regulation of transcription by RNA polymerase II"/>
    <property type="evidence" value="ECO:0007669"/>
    <property type="project" value="TreeGrafter"/>
</dbReference>
<feature type="compositionally biased region" description="Polar residues" evidence="9">
    <location>
        <begin position="364"/>
        <end position="375"/>
    </location>
</feature>
<feature type="domain" description="GATA-type" evidence="10">
    <location>
        <begin position="469"/>
        <end position="521"/>
    </location>
</feature>
<dbReference type="InterPro" id="IPR013860">
    <property type="entry name" value="AreA_GATA"/>
</dbReference>
<sequence length="648" mass="71044">MAPIILKVKASENDFSPFADLDNGEDLARTWKTCTKVKDTLENGSRLENLSWRLWHLHQSLVQSRKINTRQFRKLSSATTKKLEETEQQVSPLSRPRTSFGSQNGANASRTMKVELRTSVDNAGAVSMEEVVGTDLELLFGSGAELLACFEQEDNGGAFDDMSFLTEDLAPSSAFAAANNMEHLPAPLVALPLPSPLVTPKEENLPMSPVNIPWQQTLDTQNVYVSTPLPTPPYLETGCDPLAIRSHSLIPTAPMQAASIARFAYSASSSNAQPVIPTNLLPFMPTTKIVSTLPPVRAQLQHTSTDTAQSNHTSTADNKPLPPPFSLPAPVVEQAPSSRPPVPPRPPKALIAKVFGQSLDITAPQSESAQPSPHQSSLAPTPTTPRLLPAPSATPSPSRKGRSDRPVLPPASRTGRTVTCNGILQCENCSTTTTPLWRRSSEDKLLCNALKLHNVNRPKTLRPSSKKDADPLAECWNCHTKNTPLWRRDDDGHTLCNACGFLKLHNAHRPLSLKSDVVRKRHRMDLAEYATPVDAEAGEALQSEVQTQTRPRKKVKAELAEEAGPARAPINVSPSPIIHPQQYQHQQPQMMQPLQPQQPPQHIALPIVTSIPTAPHTYHILAAPPIHTFRLQHPTYTNPALQHFQEKR</sequence>
<keyword evidence="4" id="KW-0862">Zinc</keyword>
<keyword evidence="12" id="KW-1185">Reference proteome</keyword>
<proteinExistence type="predicted"/>
<dbReference type="InterPro" id="IPR013088">
    <property type="entry name" value="Znf_NHR/GATA"/>
</dbReference>
<evidence type="ECO:0000256" key="5">
    <source>
        <dbReference type="ARBA" id="ARBA00023015"/>
    </source>
</evidence>
<name>A0AAD5SMW8_9FUNG</name>
<feature type="domain" description="GATA-type" evidence="10">
    <location>
        <begin position="424"/>
        <end position="469"/>
    </location>
</feature>
<dbReference type="GO" id="GO:0005634">
    <property type="term" value="C:nucleus"/>
    <property type="evidence" value="ECO:0007669"/>
    <property type="project" value="UniProtKB-SubCell"/>
</dbReference>
<dbReference type="PANTHER" id="PTHR10071">
    <property type="entry name" value="TRANSCRIPTION FACTOR GATA FAMILY MEMBER"/>
    <property type="match status" value="1"/>
</dbReference>
<dbReference type="InterPro" id="IPR039355">
    <property type="entry name" value="Transcription_factor_GATA"/>
</dbReference>
<keyword evidence="5" id="KW-0805">Transcription regulation</keyword>
<keyword evidence="3 8" id="KW-0863">Zinc-finger</keyword>
<dbReference type="SMART" id="SM00401">
    <property type="entry name" value="ZnF_GATA"/>
    <property type="match status" value="2"/>
</dbReference>
<comment type="caution">
    <text evidence="11">The sequence shown here is derived from an EMBL/GenBank/DDBJ whole genome shotgun (WGS) entry which is preliminary data.</text>
</comment>
<dbReference type="CDD" id="cd00202">
    <property type="entry name" value="ZnF_GATA"/>
    <property type="match status" value="2"/>
</dbReference>
<dbReference type="PRINTS" id="PR00619">
    <property type="entry name" value="GATAZNFINGER"/>
</dbReference>
<gene>
    <name evidence="11" type="ORF">HK097_002430</name>
</gene>
<comment type="subcellular location">
    <subcellularLocation>
        <location evidence="1">Nucleus</location>
    </subcellularLocation>
</comment>
<dbReference type="InterPro" id="IPR000679">
    <property type="entry name" value="Znf_GATA"/>
</dbReference>
<evidence type="ECO:0000256" key="2">
    <source>
        <dbReference type="ARBA" id="ARBA00022723"/>
    </source>
</evidence>
<organism evidence="11 12">
    <name type="scientific">Rhizophlyctis rosea</name>
    <dbReference type="NCBI Taxonomy" id="64517"/>
    <lineage>
        <taxon>Eukaryota</taxon>
        <taxon>Fungi</taxon>
        <taxon>Fungi incertae sedis</taxon>
        <taxon>Chytridiomycota</taxon>
        <taxon>Chytridiomycota incertae sedis</taxon>
        <taxon>Chytridiomycetes</taxon>
        <taxon>Rhizophlyctidales</taxon>
        <taxon>Rhizophlyctidaceae</taxon>
        <taxon>Rhizophlyctis</taxon>
    </lineage>
</organism>
<dbReference type="Pfam" id="PF08550">
    <property type="entry name" value="GATA_AreA"/>
    <property type="match status" value="1"/>
</dbReference>
<evidence type="ECO:0000259" key="10">
    <source>
        <dbReference type="PROSITE" id="PS50114"/>
    </source>
</evidence>
<dbReference type="Pfam" id="PF00320">
    <property type="entry name" value="GATA"/>
    <property type="match status" value="2"/>
</dbReference>
<dbReference type="PROSITE" id="PS00344">
    <property type="entry name" value="GATA_ZN_FINGER_1"/>
    <property type="match status" value="1"/>
</dbReference>
<evidence type="ECO:0000256" key="8">
    <source>
        <dbReference type="PROSITE-ProRule" id="PRU00094"/>
    </source>
</evidence>
<dbReference type="SUPFAM" id="SSF57716">
    <property type="entry name" value="Glucocorticoid receptor-like (DNA-binding domain)"/>
    <property type="match status" value="2"/>
</dbReference>
<evidence type="ECO:0000256" key="4">
    <source>
        <dbReference type="ARBA" id="ARBA00022833"/>
    </source>
</evidence>
<evidence type="ECO:0000313" key="11">
    <source>
        <dbReference type="EMBL" id="KAJ3054207.1"/>
    </source>
</evidence>
<reference evidence="11" key="1">
    <citation type="submission" date="2020-05" db="EMBL/GenBank/DDBJ databases">
        <title>Phylogenomic resolution of chytrid fungi.</title>
        <authorList>
            <person name="Stajich J.E."/>
            <person name="Amses K."/>
            <person name="Simmons R."/>
            <person name="Seto K."/>
            <person name="Myers J."/>
            <person name="Bonds A."/>
            <person name="Quandt C.A."/>
            <person name="Barry K."/>
            <person name="Liu P."/>
            <person name="Grigoriev I."/>
            <person name="Longcore J.E."/>
            <person name="James T.Y."/>
        </authorList>
    </citation>
    <scope>NUCLEOTIDE SEQUENCE</scope>
    <source>
        <strain evidence="11">JEL0318</strain>
    </source>
</reference>
<feature type="compositionally biased region" description="Polar residues" evidence="9">
    <location>
        <begin position="88"/>
        <end position="107"/>
    </location>
</feature>
<feature type="compositionally biased region" description="Polar residues" evidence="9">
    <location>
        <begin position="301"/>
        <end position="317"/>
    </location>
</feature>
<feature type="compositionally biased region" description="Low complexity" evidence="9">
    <location>
        <begin position="376"/>
        <end position="398"/>
    </location>
</feature>
<dbReference type="Proteomes" id="UP001212841">
    <property type="component" value="Unassembled WGS sequence"/>
</dbReference>
<keyword evidence="2" id="KW-0479">Metal-binding</keyword>
<dbReference type="GO" id="GO:0000978">
    <property type="term" value="F:RNA polymerase II cis-regulatory region sequence-specific DNA binding"/>
    <property type="evidence" value="ECO:0007669"/>
    <property type="project" value="TreeGrafter"/>
</dbReference>
<dbReference type="GO" id="GO:0000981">
    <property type="term" value="F:DNA-binding transcription factor activity, RNA polymerase II-specific"/>
    <property type="evidence" value="ECO:0007669"/>
    <property type="project" value="TreeGrafter"/>
</dbReference>
<evidence type="ECO:0000256" key="7">
    <source>
        <dbReference type="ARBA" id="ARBA00023242"/>
    </source>
</evidence>
<dbReference type="AlphaFoldDB" id="A0AAD5SMW8"/>
<evidence type="ECO:0000256" key="1">
    <source>
        <dbReference type="ARBA" id="ARBA00004123"/>
    </source>
</evidence>
<dbReference type="GO" id="GO:0000122">
    <property type="term" value="P:negative regulation of transcription by RNA polymerase II"/>
    <property type="evidence" value="ECO:0007669"/>
    <property type="project" value="TreeGrafter"/>
</dbReference>
<dbReference type="PANTHER" id="PTHR10071:SF335">
    <property type="entry name" value="IRON-SENSING TRANSCRIPTIONAL REPRESSOR-RELATED"/>
    <property type="match status" value="1"/>
</dbReference>
<dbReference type="PROSITE" id="PS50114">
    <property type="entry name" value="GATA_ZN_FINGER_2"/>
    <property type="match status" value="2"/>
</dbReference>
<dbReference type="GO" id="GO:0008270">
    <property type="term" value="F:zinc ion binding"/>
    <property type="evidence" value="ECO:0007669"/>
    <property type="project" value="UniProtKB-KW"/>
</dbReference>